<organism evidence="1 2">
    <name type="scientific">Enterobacter phage EcP1</name>
    <dbReference type="NCBI Taxonomy" id="942016"/>
    <lineage>
        <taxon>Viruses</taxon>
        <taxon>Duplodnaviria</taxon>
        <taxon>Heunggongvirae</taxon>
        <taxon>Uroviricota</taxon>
        <taxon>Caudoviricetes</taxon>
        <taxon>Schitoviridae</taxon>
        <taxon>Eceepunavirus</taxon>
        <taxon>Eceepunavirus EcP1</taxon>
    </lineage>
</organism>
<gene>
    <name evidence="1" type="ORF">EcP1_gp68</name>
</gene>
<name>E9NIJ3_9CAUD</name>
<protein>
    <submittedName>
        <fullName evidence="1">Uncharacterized protein</fullName>
    </submittedName>
</protein>
<dbReference type="Proteomes" id="UP000007263">
    <property type="component" value="Segment"/>
</dbReference>
<sequence>MLTFVIGILIGLVVGTYVTATKPEWYKPLIKKINGIKK</sequence>
<accession>E9NIJ3</accession>
<evidence type="ECO:0000313" key="2">
    <source>
        <dbReference type="Proteomes" id="UP000007263"/>
    </source>
</evidence>
<keyword evidence="2" id="KW-1185">Reference proteome</keyword>
<proteinExistence type="predicted"/>
<dbReference type="GeneID" id="14006859"/>
<evidence type="ECO:0000313" key="1">
    <source>
        <dbReference type="EMBL" id="ADU79219.1"/>
    </source>
</evidence>
<dbReference type="KEGG" id="vg:14006859"/>
<reference evidence="1 2" key="1">
    <citation type="submission" date="2010-11" db="EMBL/GenBank/DDBJ databases">
        <title>Complete nucleotide sequence of the bacteriophage EcP1, a new member of the N4-like viruses.</title>
        <authorList>
            <person name="Zhu J."/>
            <person name="Rao X."/>
            <person name="Tan Y."/>
            <person name="Hu Z."/>
            <person name="Xiong K."/>
            <person name="Chen Z."/>
            <person name="Li S."/>
            <person name="Yang J."/>
            <person name="Jin X."/>
            <person name="Chen Y."/>
            <person name="Hu F."/>
        </authorList>
    </citation>
    <scope>NUCLEOTIDE SEQUENCE [LARGE SCALE GENOMIC DNA]</scope>
</reference>
<dbReference type="EMBL" id="HQ641380">
    <property type="protein sequence ID" value="ADU79219.1"/>
    <property type="molecule type" value="Genomic_DNA"/>
</dbReference>
<dbReference type="RefSeq" id="YP_007003191.1">
    <property type="nucleotide sequence ID" value="NC_019485.1"/>
</dbReference>